<feature type="domain" description="NlpC/P60" evidence="8">
    <location>
        <begin position="347"/>
        <end position="470"/>
    </location>
</feature>
<comment type="similarity">
    <text evidence="1">Belongs to the peptidase C40 family.</text>
</comment>
<feature type="coiled-coil region" evidence="5">
    <location>
        <begin position="187"/>
        <end position="214"/>
    </location>
</feature>
<sequence>MSAKMKRWLTTGLVLAASTSLVLGVSSVPANAQPLPQTPGSLPAAPEIPSQQDIANAKKNQASTSAEVGKIEGLIDSGNQSLQTSMTASMKTNDAYSTALVTLQDKQGAAKDAQAKAAAAIKTSDKARNAVGQLASTIYKTGGLNPSIESFVTGGSGDVLYQASTLSMLGANRSKTFDDAKSTAATASALKDAAAQAQQAADEAAKTAETAKSQADAAVAAQNALIAKNQQQRTVLIGQLATLKNTTAALESARITGLEQQKEAARLAALIEASKKQPAPTPPATSNPVTSNPVNNQPAVVNPPVTTPQTPVTTPKPTTPKPPVTTTPPVTTPPVTTPPVTTPPSSGVNISGMVSFAMSKVGGPYVWGGTGPVGYDCSGLIWAAFRSVGVNLPRGGSDQFWNAPTRVPLSQMRYGDILAFNDNGSGFFTHVAIYIGNGQVVQALNPSDGIAVTPLSWMSGMALYGYAARY</sequence>
<keyword evidence="10" id="KW-1185">Reference proteome</keyword>
<comment type="caution">
    <text evidence="9">The sequence shown here is derived from an EMBL/GenBank/DDBJ whole genome shotgun (WGS) entry which is preliminary data.</text>
</comment>
<dbReference type="GO" id="GO:0006508">
    <property type="term" value="P:proteolysis"/>
    <property type="evidence" value="ECO:0007669"/>
    <property type="project" value="UniProtKB-KW"/>
</dbReference>
<dbReference type="PANTHER" id="PTHR47359:SF3">
    <property type="entry name" value="NLP_P60 DOMAIN-CONTAINING PROTEIN-RELATED"/>
    <property type="match status" value="1"/>
</dbReference>
<keyword evidence="7" id="KW-0732">Signal</keyword>
<dbReference type="InterPro" id="IPR038765">
    <property type="entry name" value="Papain-like_cys_pep_sf"/>
</dbReference>
<keyword evidence="2" id="KW-0645">Protease</keyword>
<evidence type="ECO:0000256" key="6">
    <source>
        <dbReference type="SAM" id="MobiDB-lite"/>
    </source>
</evidence>
<evidence type="ECO:0000256" key="4">
    <source>
        <dbReference type="ARBA" id="ARBA00022807"/>
    </source>
</evidence>
<evidence type="ECO:0000256" key="3">
    <source>
        <dbReference type="ARBA" id="ARBA00022801"/>
    </source>
</evidence>
<dbReference type="Gene3D" id="3.90.1720.10">
    <property type="entry name" value="endopeptidase domain like (from Nostoc punctiforme)"/>
    <property type="match status" value="1"/>
</dbReference>
<accession>A0A7Y9LV13</accession>
<evidence type="ECO:0000256" key="1">
    <source>
        <dbReference type="ARBA" id="ARBA00007074"/>
    </source>
</evidence>
<name>A0A7Y9LV13_9MICC</name>
<feature type="region of interest" description="Disordered" evidence="6">
    <location>
        <begin position="275"/>
        <end position="345"/>
    </location>
</feature>
<dbReference type="Pfam" id="PF00877">
    <property type="entry name" value="NLPC_P60"/>
    <property type="match status" value="1"/>
</dbReference>
<evidence type="ECO:0000259" key="8">
    <source>
        <dbReference type="PROSITE" id="PS51935"/>
    </source>
</evidence>
<dbReference type="SUPFAM" id="SSF54001">
    <property type="entry name" value="Cysteine proteinases"/>
    <property type="match status" value="1"/>
</dbReference>
<evidence type="ECO:0000313" key="9">
    <source>
        <dbReference type="EMBL" id="NYE96128.1"/>
    </source>
</evidence>
<feature type="compositionally biased region" description="Low complexity" evidence="6">
    <location>
        <begin position="292"/>
        <end position="316"/>
    </location>
</feature>
<organism evidence="9 10">
    <name type="scientific">Psychromicrobium silvestre</name>
    <dbReference type="NCBI Taxonomy" id="1645614"/>
    <lineage>
        <taxon>Bacteria</taxon>
        <taxon>Bacillati</taxon>
        <taxon>Actinomycetota</taxon>
        <taxon>Actinomycetes</taxon>
        <taxon>Micrococcales</taxon>
        <taxon>Micrococcaceae</taxon>
        <taxon>Psychromicrobium</taxon>
    </lineage>
</organism>
<gene>
    <name evidence="9" type="ORF">FHU41_002378</name>
</gene>
<dbReference type="InterPro" id="IPR000064">
    <property type="entry name" value="NLP_P60_dom"/>
</dbReference>
<feature type="chain" id="PRO_5031150020" evidence="7">
    <location>
        <begin position="33"/>
        <end position="470"/>
    </location>
</feature>
<evidence type="ECO:0000256" key="2">
    <source>
        <dbReference type="ARBA" id="ARBA00022670"/>
    </source>
</evidence>
<evidence type="ECO:0000313" key="10">
    <source>
        <dbReference type="Proteomes" id="UP000521748"/>
    </source>
</evidence>
<evidence type="ECO:0000256" key="7">
    <source>
        <dbReference type="SAM" id="SignalP"/>
    </source>
</evidence>
<keyword evidence="4" id="KW-0788">Thiol protease</keyword>
<dbReference type="PANTHER" id="PTHR47359">
    <property type="entry name" value="PEPTIDOGLYCAN DL-ENDOPEPTIDASE CWLO"/>
    <property type="match status" value="1"/>
</dbReference>
<dbReference type="RefSeq" id="WP_179389830.1">
    <property type="nucleotide sequence ID" value="NZ_JACBYQ010000002.1"/>
</dbReference>
<evidence type="ECO:0000256" key="5">
    <source>
        <dbReference type="SAM" id="Coils"/>
    </source>
</evidence>
<dbReference type="EMBL" id="JACBYQ010000002">
    <property type="protein sequence ID" value="NYE96128.1"/>
    <property type="molecule type" value="Genomic_DNA"/>
</dbReference>
<dbReference type="InterPro" id="IPR051794">
    <property type="entry name" value="PG_Endopeptidase_C40"/>
</dbReference>
<proteinExistence type="inferred from homology"/>
<protein>
    <submittedName>
        <fullName evidence="9">Cell wall-associated NlpC family hydrolase</fullName>
    </submittedName>
</protein>
<dbReference type="Proteomes" id="UP000521748">
    <property type="component" value="Unassembled WGS sequence"/>
</dbReference>
<feature type="signal peptide" evidence="7">
    <location>
        <begin position="1"/>
        <end position="32"/>
    </location>
</feature>
<dbReference type="PROSITE" id="PS51935">
    <property type="entry name" value="NLPC_P60"/>
    <property type="match status" value="1"/>
</dbReference>
<keyword evidence="3 9" id="KW-0378">Hydrolase</keyword>
<feature type="compositionally biased region" description="Pro residues" evidence="6">
    <location>
        <begin position="317"/>
        <end position="342"/>
    </location>
</feature>
<dbReference type="GO" id="GO:0008234">
    <property type="term" value="F:cysteine-type peptidase activity"/>
    <property type="evidence" value="ECO:0007669"/>
    <property type="project" value="UniProtKB-KW"/>
</dbReference>
<keyword evidence="5" id="KW-0175">Coiled coil</keyword>
<reference evidence="9 10" key="1">
    <citation type="submission" date="2020-07" db="EMBL/GenBank/DDBJ databases">
        <title>Sequencing the genomes of 1000 actinobacteria strains.</title>
        <authorList>
            <person name="Klenk H.-P."/>
        </authorList>
    </citation>
    <scope>NUCLEOTIDE SEQUENCE [LARGE SCALE GENOMIC DNA]</scope>
    <source>
        <strain evidence="9 10">DSM 102047</strain>
    </source>
</reference>
<dbReference type="AlphaFoldDB" id="A0A7Y9LV13"/>